<accession>A0A1A9X277</accession>
<evidence type="ECO:0000313" key="2">
    <source>
        <dbReference type="Proteomes" id="UP000091820"/>
    </source>
</evidence>
<reference evidence="2" key="1">
    <citation type="submission" date="2014-03" db="EMBL/GenBank/DDBJ databases">
        <authorList>
            <person name="Aksoy S."/>
            <person name="Warren W."/>
            <person name="Wilson R.K."/>
        </authorList>
    </citation>
    <scope>NUCLEOTIDE SEQUENCE [LARGE SCALE GENOMIC DNA]</scope>
    <source>
        <strain evidence="2">IAEA</strain>
    </source>
</reference>
<dbReference type="AlphaFoldDB" id="A0A1A9X277"/>
<dbReference type="STRING" id="37001.A0A1A9X277"/>
<organism evidence="1 2">
    <name type="scientific">Glossina brevipalpis</name>
    <dbReference type="NCBI Taxonomy" id="37001"/>
    <lineage>
        <taxon>Eukaryota</taxon>
        <taxon>Metazoa</taxon>
        <taxon>Ecdysozoa</taxon>
        <taxon>Arthropoda</taxon>
        <taxon>Hexapoda</taxon>
        <taxon>Insecta</taxon>
        <taxon>Pterygota</taxon>
        <taxon>Neoptera</taxon>
        <taxon>Endopterygota</taxon>
        <taxon>Diptera</taxon>
        <taxon>Brachycera</taxon>
        <taxon>Muscomorpha</taxon>
        <taxon>Hippoboscoidea</taxon>
        <taxon>Glossinidae</taxon>
        <taxon>Glossina</taxon>
    </lineage>
</organism>
<dbReference type="EnsemblMetazoa" id="GBRI041612-RA">
    <property type="protein sequence ID" value="GBRI041612-PA"/>
    <property type="gene ID" value="GBRI041612"/>
</dbReference>
<dbReference type="SUPFAM" id="SSF82199">
    <property type="entry name" value="SET domain"/>
    <property type="match status" value="1"/>
</dbReference>
<dbReference type="Proteomes" id="UP000091820">
    <property type="component" value="Unassembled WGS sequence"/>
</dbReference>
<sequence length="230" mass="26756">MKTKFERLSKKYQGKIFKSTTTLIASNLTCLSMEMLHAFLTTSVVTAETGRDYVQKRVRLRQAKENNTSTLIDQVRRANVKIVDLDSTDNTPHLAFFALRSITSSEDLSFEYIRSILDLDDYTKLSYSAEIACRCAAKAPTNVPTNDRHIRVLSVSCHQDTRLQTYKFIKTEKPSSFVLLYDFREYTHTHNNHNKRQMEERSLRWQQISATSGRNEIQQNIAYYLRLILI</sequence>
<dbReference type="InterPro" id="IPR046341">
    <property type="entry name" value="SET_dom_sf"/>
</dbReference>
<reference evidence="1" key="2">
    <citation type="submission" date="2020-05" db="UniProtKB">
        <authorList>
            <consortium name="EnsemblMetazoa"/>
        </authorList>
    </citation>
    <scope>IDENTIFICATION</scope>
    <source>
        <strain evidence="1">IAEA</strain>
    </source>
</reference>
<evidence type="ECO:0000313" key="1">
    <source>
        <dbReference type="EnsemblMetazoa" id="GBRI041612-PA"/>
    </source>
</evidence>
<proteinExistence type="predicted"/>
<protein>
    <submittedName>
        <fullName evidence="1">Uncharacterized protein</fullName>
    </submittedName>
</protein>
<name>A0A1A9X277_9MUSC</name>
<dbReference type="VEuPathDB" id="VectorBase:GBRI041612"/>
<keyword evidence="2" id="KW-1185">Reference proteome</keyword>
<dbReference type="Gene3D" id="2.170.270.10">
    <property type="entry name" value="SET domain"/>
    <property type="match status" value="1"/>
</dbReference>